<organism evidence="6">
    <name type="scientific">freshwater metagenome</name>
    <dbReference type="NCBI Taxonomy" id="449393"/>
    <lineage>
        <taxon>unclassified sequences</taxon>
        <taxon>metagenomes</taxon>
        <taxon>ecological metagenomes</taxon>
    </lineage>
</organism>
<dbReference type="Gene3D" id="3.30.300.30">
    <property type="match status" value="1"/>
</dbReference>
<dbReference type="InterPro" id="IPR000873">
    <property type="entry name" value="AMP-dep_synth/lig_dom"/>
</dbReference>
<evidence type="ECO:0000256" key="1">
    <source>
        <dbReference type="ARBA" id="ARBA00006432"/>
    </source>
</evidence>
<keyword evidence="2" id="KW-0436">Ligase</keyword>
<accession>A0A6J5Z9A8</accession>
<dbReference type="AlphaFoldDB" id="A0A6J5Z9A8"/>
<dbReference type="Pfam" id="PF13193">
    <property type="entry name" value="AMP-binding_C"/>
    <property type="match status" value="1"/>
</dbReference>
<reference evidence="6" key="1">
    <citation type="submission" date="2020-05" db="EMBL/GenBank/DDBJ databases">
        <authorList>
            <person name="Chiriac C."/>
            <person name="Salcher M."/>
            <person name="Ghai R."/>
            <person name="Kavagutti S V."/>
        </authorList>
    </citation>
    <scope>NUCLEOTIDE SEQUENCE</scope>
</reference>
<dbReference type="InterPro" id="IPR045851">
    <property type="entry name" value="AMP-bd_C_sf"/>
</dbReference>
<dbReference type="GO" id="GO:0016878">
    <property type="term" value="F:acid-thiol ligase activity"/>
    <property type="evidence" value="ECO:0007669"/>
    <property type="project" value="UniProtKB-ARBA"/>
</dbReference>
<dbReference type="FunFam" id="3.30.300.30:FF:000008">
    <property type="entry name" value="2,3-dihydroxybenzoate-AMP ligase"/>
    <property type="match status" value="1"/>
</dbReference>
<dbReference type="PANTHER" id="PTHR43767:SF1">
    <property type="entry name" value="NONRIBOSOMAL PEPTIDE SYNTHASE PES1 (EUROFUNG)-RELATED"/>
    <property type="match status" value="1"/>
</dbReference>
<dbReference type="InterPro" id="IPR020845">
    <property type="entry name" value="AMP-binding_CS"/>
</dbReference>
<evidence type="ECO:0000313" key="6">
    <source>
        <dbReference type="EMBL" id="CAB4338056.1"/>
    </source>
</evidence>
<feature type="domain" description="AMP-binding enzyme C-terminal" evidence="5">
    <location>
        <begin position="452"/>
        <end position="527"/>
    </location>
</feature>
<dbReference type="SUPFAM" id="SSF56801">
    <property type="entry name" value="Acetyl-CoA synthetase-like"/>
    <property type="match status" value="1"/>
</dbReference>
<name>A0A6J5Z9A8_9ZZZZ</name>
<feature type="compositionally biased region" description="Polar residues" evidence="3">
    <location>
        <begin position="174"/>
        <end position="186"/>
    </location>
</feature>
<evidence type="ECO:0000256" key="2">
    <source>
        <dbReference type="ARBA" id="ARBA00022598"/>
    </source>
</evidence>
<dbReference type="InterPro" id="IPR050237">
    <property type="entry name" value="ATP-dep_AMP-bd_enzyme"/>
</dbReference>
<feature type="region of interest" description="Disordered" evidence="3">
    <location>
        <begin position="174"/>
        <end position="218"/>
    </location>
</feature>
<dbReference type="PANTHER" id="PTHR43767">
    <property type="entry name" value="LONG-CHAIN-FATTY-ACID--COA LIGASE"/>
    <property type="match status" value="1"/>
</dbReference>
<evidence type="ECO:0000259" key="5">
    <source>
        <dbReference type="Pfam" id="PF13193"/>
    </source>
</evidence>
<evidence type="ECO:0000259" key="4">
    <source>
        <dbReference type="Pfam" id="PF00501"/>
    </source>
</evidence>
<dbReference type="InterPro" id="IPR042099">
    <property type="entry name" value="ANL_N_sf"/>
</dbReference>
<comment type="similarity">
    <text evidence="1">Belongs to the ATP-dependent AMP-binding enzyme family.</text>
</comment>
<evidence type="ECO:0000256" key="3">
    <source>
        <dbReference type="SAM" id="MobiDB-lite"/>
    </source>
</evidence>
<dbReference type="Gene3D" id="3.40.50.12780">
    <property type="entry name" value="N-terminal domain of ligase-like"/>
    <property type="match status" value="1"/>
</dbReference>
<protein>
    <submittedName>
        <fullName evidence="6">Unannotated protein</fullName>
    </submittedName>
</protein>
<sequence length="536" mass="57236">MREKIGEAAFVARTFARAGMVKPENPLVVLKSLDVLRRWGTSIAGGYASAAVRRPSATALIDDEGSLSYAELDRRANALARGLSDAGVGPGDGIAVLCRNHRYFVEVTVAADRIGANLIFLNTMFAAPQVSEVCDQENPIAIIYDDEFSETVADASKGRTAFVAWTDRVGSSPQRTLDQLRAGQSTDPHDPPPSPGRIIILTSGTTGTPKGAQREQPSSLAPAASLLDVIPLRARGITLIAPPLFHSWGMAHFSLALMLGSTIVLQRGFDPKQSLFAAARHGAGALVVVPVMLQRMVDLPADALVGVDLSRLKVIAASGSALPGELALRAMDRFGDTLYNLYGSTEVAWATVAGPEDLRAAPGTAGRPPRGTVVRLFDEQDQPVSEVGVTGRIFVGNGLGFEGYTGGQTKQQISGLMSAGDVGHFDAQGRLFIDGRDDEMIVSGGENVFPREVEDLLADHPGVSEAAVIGVVDEQWGQRLRAFVVCSGQDGPDEGELQELVRERLARYKVPREVLFIEELPRNATGKVLRRELPSD</sequence>
<gene>
    <name evidence="6" type="ORF">UFOPK3522_00342</name>
</gene>
<dbReference type="Pfam" id="PF00501">
    <property type="entry name" value="AMP-binding"/>
    <property type="match status" value="1"/>
</dbReference>
<feature type="domain" description="AMP-dependent synthetase/ligase" evidence="4">
    <location>
        <begin position="50"/>
        <end position="404"/>
    </location>
</feature>
<dbReference type="EMBL" id="CAESAO010000017">
    <property type="protein sequence ID" value="CAB4338056.1"/>
    <property type="molecule type" value="Genomic_DNA"/>
</dbReference>
<proteinExistence type="inferred from homology"/>
<dbReference type="PROSITE" id="PS00455">
    <property type="entry name" value="AMP_BINDING"/>
    <property type="match status" value="1"/>
</dbReference>
<dbReference type="InterPro" id="IPR025110">
    <property type="entry name" value="AMP-bd_C"/>
</dbReference>